<dbReference type="AlphaFoldDB" id="A0A1Z4KMB7"/>
<evidence type="ECO:0000313" key="1">
    <source>
        <dbReference type="EMBL" id="BAY70109.1"/>
    </source>
</evidence>
<dbReference type="Proteomes" id="UP000217507">
    <property type="component" value="Chromosome"/>
</dbReference>
<accession>A0A1Z4KMB7</accession>
<dbReference type="EMBL" id="AP018216">
    <property type="protein sequence ID" value="BAY70109.1"/>
    <property type="molecule type" value="Genomic_DNA"/>
</dbReference>
<organism evidence="1 2">
    <name type="scientific">Trichormus variabilis NIES-23</name>
    <dbReference type="NCBI Taxonomy" id="1973479"/>
    <lineage>
        <taxon>Bacteria</taxon>
        <taxon>Bacillati</taxon>
        <taxon>Cyanobacteriota</taxon>
        <taxon>Cyanophyceae</taxon>
        <taxon>Nostocales</taxon>
        <taxon>Nostocaceae</taxon>
        <taxon>Trichormus</taxon>
    </lineage>
</organism>
<proteinExistence type="predicted"/>
<evidence type="ECO:0000313" key="2">
    <source>
        <dbReference type="Proteomes" id="UP000217507"/>
    </source>
</evidence>
<reference evidence="1 2" key="1">
    <citation type="submission" date="2017-06" db="EMBL/GenBank/DDBJ databases">
        <title>Genome sequencing of cyanobaciteial culture collection at National Institute for Environmental Studies (NIES).</title>
        <authorList>
            <person name="Hirose Y."/>
            <person name="Shimura Y."/>
            <person name="Fujisawa T."/>
            <person name="Nakamura Y."/>
            <person name="Kawachi M."/>
        </authorList>
    </citation>
    <scope>NUCLEOTIDE SEQUENCE [LARGE SCALE GENOMIC DNA]</scope>
    <source>
        <strain evidence="1 2">NIES-23</strain>
    </source>
</reference>
<gene>
    <name evidence="1" type="ORF">NIES23_29090</name>
</gene>
<protein>
    <submittedName>
        <fullName evidence="1">Uncharacterized protein</fullName>
    </submittedName>
</protein>
<name>A0A1Z4KMB7_ANAVA</name>
<sequence length="86" mass="10039">MDAFAPTPPEWTQKAVHAYEFCCPTCHASSLEASQVWINRRSPVLTTDHRRKWQEFYHCQCGCVWWAWSSDRPPSNLSQPQDSDLQ</sequence>